<dbReference type="InterPro" id="IPR012347">
    <property type="entry name" value="Ferritin-like"/>
</dbReference>
<dbReference type="Proteomes" id="UP000275069">
    <property type="component" value="Chromosome"/>
</dbReference>
<dbReference type="OrthoDB" id="3728083at2"/>
<dbReference type="AlphaFoldDB" id="A0A387BNB5"/>
<dbReference type="KEGG" id="gry:D7I44_02645"/>
<organism evidence="2 3">
    <name type="scientific">Gryllotalpicola protaetiae</name>
    <dbReference type="NCBI Taxonomy" id="2419771"/>
    <lineage>
        <taxon>Bacteria</taxon>
        <taxon>Bacillati</taxon>
        <taxon>Actinomycetota</taxon>
        <taxon>Actinomycetes</taxon>
        <taxon>Micrococcales</taxon>
        <taxon>Microbacteriaceae</taxon>
        <taxon>Gryllotalpicola</taxon>
    </lineage>
</organism>
<name>A0A387BNB5_9MICO</name>
<sequence length="291" mass="31625">MPFAASASTMSVSMLRSAKVTKWIPVRCRFGEGESSSLLPVYRGLAPRLLAVPFPWFRRPRLTFDPPRLRPRREKKFDIPADLAEIAPELRQFLGQAACVQLSSFERLSALVALVPGVTAKEAVGHAAARAFARHQNLVGELARLGAEPEREMAPYVERLERFAEVTAGHEWPERVLGAHICGGLLDDFFVALSRGVKAEGVKDLPALFAVDPADGRALDDLLRAPLAGNAQLAAQLAMWGRRLVGDTLLIARSALRLTGDAEADDPHTEPLFAGVIAAHTRRMDALGLTA</sequence>
<feature type="domain" description="Ferritin-like" evidence="1">
    <location>
        <begin position="93"/>
        <end position="252"/>
    </location>
</feature>
<gene>
    <name evidence="2" type="ORF">D7I44_02645</name>
</gene>
<evidence type="ECO:0000313" key="2">
    <source>
        <dbReference type="EMBL" id="AYG02530.1"/>
    </source>
</evidence>
<accession>A0A387BNB5</accession>
<dbReference type="EMBL" id="CP032624">
    <property type="protein sequence ID" value="AYG02530.1"/>
    <property type="molecule type" value="Genomic_DNA"/>
</dbReference>
<dbReference type="Gene3D" id="1.20.1260.10">
    <property type="match status" value="1"/>
</dbReference>
<evidence type="ECO:0000313" key="3">
    <source>
        <dbReference type="Proteomes" id="UP000275069"/>
    </source>
</evidence>
<reference evidence="2 3" key="1">
    <citation type="submission" date="2018-09" db="EMBL/GenBank/DDBJ databases">
        <title>Genome sequencing of strain 2DFW10M-5.</title>
        <authorList>
            <person name="Heo J."/>
            <person name="Kim S.-J."/>
            <person name="Kwon S.-W."/>
        </authorList>
    </citation>
    <scope>NUCLEOTIDE SEQUENCE [LARGE SCALE GENOMIC DNA]</scope>
    <source>
        <strain evidence="2 3">2DFW10M-5</strain>
    </source>
</reference>
<keyword evidence="3" id="KW-1185">Reference proteome</keyword>
<protein>
    <recommendedName>
        <fullName evidence="1">Ferritin-like domain-containing protein</fullName>
    </recommendedName>
</protein>
<evidence type="ECO:0000259" key="1">
    <source>
        <dbReference type="Pfam" id="PF13794"/>
    </source>
</evidence>
<dbReference type="InterPro" id="IPR059125">
    <property type="entry name" value="Ferritin_actino"/>
</dbReference>
<dbReference type="Pfam" id="PF13794">
    <property type="entry name" value="MiaE_2"/>
    <property type="match status" value="1"/>
</dbReference>
<proteinExistence type="predicted"/>